<sequence>MYLGYFQCIDDVYPQFAASKRSEWMALGNIPKSKIFILNHRESYGIETARGNLKTPTLVQRQRQPTSEILSSYRGKSPYERAMGHLNILNALTDLSRLRSGGLSAGIHGYIFGYEGSRIYLCWIPETDRAIKSGSFVFNGSGRYQGHHNNIDLNDLFVFNHLPSINDILLFTADAVDNNSAPQRHRGKS</sequence>
<keyword evidence="2" id="KW-1185">Reference proteome</keyword>
<dbReference type="AlphaFoldDB" id="A0A8E2JU08"/>
<reference evidence="1 2" key="1">
    <citation type="journal article" date="2016" name="Nat. Commun.">
        <title>Ectomycorrhizal ecology is imprinted in the genome of the dominant symbiotic fungus Cenococcum geophilum.</title>
        <authorList>
            <consortium name="DOE Joint Genome Institute"/>
            <person name="Peter M."/>
            <person name="Kohler A."/>
            <person name="Ohm R.A."/>
            <person name="Kuo A."/>
            <person name="Krutzmann J."/>
            <person name="Morin E."/>
            <person name="Arend M."/>
            <person name="Barry K.W."/>
            <person name="Binder M."/>
            <person name="Choi C."/>
            <person name="Clum A."/>
            <person name="Copeland A."/>
            <person name="Grisel N."/>
            <person name="Haridas S."/>
            <person name="Kipfer T."/>
            <person name="LaButti K."/>
            <person name="Lindquist E."/>
            <person name="Lipzen A."/>
            <person name="Maire R."/>
            <person name="Meier B."/>
            <person name="Mihaltcheva S."/>
            <person name="Molinier V."/>
            <person name="Murat C."/>
            <person name="Poggeler S."/>
            <person name="Quandt C.A."/>
            <person name="Sperisen C."/>
            <person name="Tritt A."/>
            <person name="Tisserant E."/>
            <person name="Crous P.W."/>
            <person name="Henrissat B."/>
            <person name="Nehls U."/>
            <person name="Egli S."/>
            <person name="Spatafora J.W."/>
            <person name="Grigoriev I.V."/>
            <person name="Martin F.M."/>
        </authorList>
    </citation>
    <scope>NUCLEOTIDE SEQUENCE [LARGE SCALE GENOMIC DNA]</scope>
    <source>
        <strain evidence="1 2">CBS 207.34</strain>
    </source>
</reference>
<proteinExistence type="predicted"/>
<organism evidence="1 2">
    <name type="scientific">Glonium stellatum</name>
    <dbReference type="NCBI Taxonomy" id="574774"/>
    <lineage>
        <taxon>Eukaryota</taxon>
        <taxon>Fungi</taxon>
        <taxon>Dikarya</taxon>
        <taxon>Ascomycota</taxon>
        <taxon>Pezizomycotina</taxon>
        <taxon>Dothideomycetes</taxon>
        <taxon>Pleosporomycetidae</taxon>
        <taxon>Gloniales</taxon>
        <taxon>Gloniaceae</taxon>
        <taxon>Glonium</taxon>
    </lineage>
</organism>
<evidence type="ECO:0000313" key="2">
    <source>
        <dbReference type="Proteomes" id="UP000250140"/>
    </source>
</evidence>
<protein>
    <submittedName>
        <fullName evidence="1">Uncharacterized protein</fullName>
    </submittedName>
</protein>
<gene>
    <name evidence="1" type="ORF">AOQ84DRAFT_388162</name>
</gene>
<dbReference type="EMBL" id="KV749435">
    <property type="protein sequence ID" value="OCL09453.1"/>
    <property type="molecule type" value="Genomic_DNA"/>
</dbReference>
<accession>A0A8E2JU08</accession>
<dbReference type="Proteomes" id="UP000250140">
    <property type="component" value="Unassembled WGS sequence"/>
</dbReference>
<name>A0A8E2JU08_9PEZI</name>
<evidence type="ECO:0000313" key="1">
    <source>
        <dbReference type="EMBL" id="OCL09453.1"/>
    </source>
</evidence>